<dbReference type="Proteomes" id="UP000789508">
    <property type="component" value="Unassembled WGS sequence"/>
</dbReference>
<evidence type="ECO:0000256" key="7">
    <source>
        <dbReference type="ARBA" id="ARBA00023136"/>
    </source>
</evidence>
<name>A0A9N8W402_9GLOM</name>
<dbReference type="GO" id="GO:0006891">
    <property type="term" value="P:intra-Golgi vesicle-mediated transport"/>
    <property type="evidence" value="ECO:0007669"/>
    <property type="project" value="TreeGrafter"/>
</dbReference>
<gene>
    <name evidence="13" type="ORF">ALEPTO_LOCUS2024</name>
</gene>
<dbReference type="AlphaFoldDB" id="A0A9N8W402"/>
<dbReference type="Pfam" id="PF20671">
    <property type="entry name" value="COG3_C"/>
    <property type="match status" value="1"/>
</dbReference>
<feature type="chain" id="PRO_5040365456" description="Conserved oligomeric Golgi complex subunit 3" evidence="10">
    <location>
        <begin position="29"/>
        <end position="1075"/>
    </location>
</feature>
<comment type="caution">
    <text evidence="13">The sequence shown here is derived from an EMBL/GenBank/DDBJ whole genome shotgun (WGS) entry which is preliminary data.</text>
</comment>
<proteinExistence type="inferred from homology"/>
<evidence type="ECO:0000256" key="6">
    <source>
        <dbReference type="ARBA" id="ARBA00023034"/>
    </source>
</evidence>
<evidence type="ECO:0000313" key="13">
    <source>
        <dbReference type="EMBL" id="CAG8471282.1"/>
    </source>
</evidence>
<reference evidence="13" key="1">
    <citation type="submission" date="2021-06" db="EMBL/GenBank/DDBJ databases">
        <authorList>
            <person name="Kallberg Y."/>
            <person name="Tangrot J."/>
            <person name="Rosling A."/>
        </authorList>
    </citation>
    <scope>NUCLEOTIDE SEQUENCE</scope>
    <source>
        <strain evidence="13">FL130A</strain>
    </source>
</reference>
<keyword evidence="14" id="KW-1185">Reference proteome</keyword>
<accession>A0A9N8W402</accession>
<evidence type="ECO:0000256" key="10">
    <source>
        <dbReference type="SAM" id="SignalP"/>
    </source>
</evidence>
<evidence type="ECO:0000256" key="5">
    <source>
        <dbReference type="ARBA" id="ARBA00022927"/>
    </source>
</evidence>
<dbReference type="PANTHER" id="PTHR13302:SF8">
    <property type="entry name" value="CONSERVED OLIGOMERIC GOLGI COMPLEX SUBUNIT 3"/>
    <property type="match status" value="1"/>
</dbReference>
<dbReference type="Pfam" id="PF04136">
    <property type="entry name" value="COG3_N"/>
    <property type="match status" value="1"/>
</dbReference>
<evidence type="ECO:0000256" key="2">
    <source>
        <dbReference type="ARBA" id="ARBA00009936"/>
    </source>
</evidence>
<organism evidence="13 14">
    <name type="scientific">Ambispora leptoticha</name>
    <dbReference type="NCBI Taxonomy" id="144679"/>
    <lineage>
        <taxon>Eukaryota</taxon>
        <taxon>Fungi</taxon>
        <taxon>Fungi incertae sedis</taxon>
        <taxon>Mucoromycota</taxon>
        <taxon>Glomeromycotina</taxon>
        <taxon>Glomeromycetes</taxon>
        <taxon>Archaeosporales</taxon>
        <taxon>Ambisporaceae</taxon>
        <taxon>Ambispora</taxon>
    </lineage>
</organism>
<comment type="subcellular location">
    <subcellularLocation>
        <location evidence="1">Golgi apparatus membrane</location>
        <topology evidence="1">Peripheral membrane protein</topology>
    </subcellularLocation>
</comment>
<feature type="signal peptide" evidence="10">
    <location>
        <begin position="1"/>
        <end position="28"/>
    </location>
</feature>
<feature type="domain" description="Conserved oligomeric Golgi complex subunit 3 N-terminal" evidence="11">
    <location>
        <begin position="291"/>
        <end position="432"/>
    </location>
</feature>
<dbReference type="OrthoDB" id="296793at2759"/>
<evidence type="ECO:0000313" key="14">
    <source>
        <dbReference type="Proteomes" id="UP000789508"/>
    </source>
</evidence>
<dbReference type="GO" id="GO:0007030">
    <property type="term" value="P:Golgi organization"/>
    <property type="evidence" value="ECO:0007669"/>
    <property type="project" value="TreeGrafter"/>
</dbReference>
<evidence type="ECO:0000256" key="9">
    <source>
        <dbReference type="SAM" id="MobiDB-lite"/>
    </source>
</evidence>
<comment type="similarity">
    <text evidence="2">Belongs to the COG3 family.</text>
</comment>
<keyword evidence="5" id="KW-0653">Protein transport</keyword>
<dbReference type="GO" id="GO:0006886">
    <property type="term" value="P:intracellular protein transport"/>
    <property type="evidence" value="ECO:0007669"/>
    <property type="project" value="InterPro"/>
</dbReference>
<dbReference type="InterPro" id="IPR048320">
    <property type="entry name" value="COG3_N"/>
</dbReference>
<keyword evidence="10" id="KW-0732">Signal</keyword>
<evidence type="ECO:0000256" key="4">
    <source>
        <dbReference type="ARBA" id="ARBA00022448"/>
    </source>
</evidence>
<evidence type="ECO:0000259" key="12">
    <source>
        <dbReference type="Pfam" id="PF20671"/>
    </source>
</evidence>
<dbReference type="InterPro" id="IPR007265">
    <property type="entry name" value="COG_su3"/>
</dbReference>
<dbReference type="GO" id="GO:0000139">
    <property type="term" value="C:Golgi membrane"/>
    <property type="evidence" value="ECO:0007669"/>
    <property type="project" value="UniProtKB-SubCell"/>
</dbReference>
<protein>
    <recommendedName>
        <fullName evidence="3">Conserved oligomeric Golgi complex subunit 3</fullName>
    </recommendedName>
    <alternativeName>
        <fullName evidence="8">Component of oligomeric Golgi complex 3</fullName>
    </alternativeName>
</protein>
<dbReference type="GO" id="GO:0017119">
    <property type="term" value="C:Golgi transport complex"/>
    <property type="evidence" value="ECO:0007669"/>
    <property type="project" value="TreeGrafter"/>
</dbReference>
<evidence type="ECO:0000256" key="3">
    <source>
        <dbReference type="ARBA" id="ARBA00020976"/>
    </source>
</evidence>
<evidence type="ECO:0000256" key="8">
    <source>
        <dbReference type="ARBA" id="ARBA00031339"/>
    </source>
</evidence>
<dbReference type="InterPro" id="IPR048685">
    <property type="entry name" value="COG3_C"/>
</dbReference>
<evidence type="ECO:0000256" key="1">
    <source>
        <dbReference type="ARBA" id="ARBA00004395"/>
    </source>
</evidence>
<feature type="region of interest" description="Disordered" evidence="9">
    <location>
        <begin position="203"/>
        <end position="230"/>
    </location>
</feature>
<keyword evidence="4" id="KW-0813">Transport</keyword>
<evidence type="ECO:0000259" key="11">
    <source>
        <dbReference type="Pfam" id="PF04136"/>
    </source>
</evidence>
<feature type="domain" description="Conserved oligomeric Golgi complex subunit 3 C-terminal" evidence="12">
    <location>
        <begin position="454"/>
        <end position="789"/>
    </location>
</feature>
<dbReference type="PANTHER" id="PTHR13302">
    <property type="entry name" value="CONSERVED OLIGOMERIC GOLGI COMPLEX COMPONENT 3"/>
    <property type="match status" value="1"/>
</dbReference>
<feature type="region of interest" description="Disordered" evidence="9">
    <location>
        <begin position="1056"/>
        <end position="1075"/>
    </location>
</feature>
<keyword evidence="7" id="KW-0472">Membrane</keyword>
<dbReference type="EMBL" id="CAJVPS010000264">
    <property type="protein sequence ID" value="CAG8471282.1"/>
    <property type="molecule type" value="Genomic_DNA"/>
</dbReference>
<keyword evidence="6" id="KW-0333">Golgi apparatus</keyword>
<dbReference type="GO" id="GO:0005801">
    <property type="term" value="C:cis-Golgi network"/>
    <property type="evidence" value="ECO:0007669"/>
    <property type="project" value="InterPro"/>
</dbReference>
<sequence>MLNAKIPTLMFCNSNIVLLMLQILRSDAFLSVDRQDTKISNEIHRYKLMEKPITQKEYIQEGEKSASGNDFLVLFMTAENCNIKLPKQSGIVDGKVFMTILDHLLEERAVYRIGKKRANTVILARPFEDITEANECDSQSHKFDPMSTVRNKGITLEEWESKTQLTELQKQSVLEIQDACLELPLPEGYLNDIGGGTGTPQLISPSPGLKENYRTSSPYPRLTPSPLPRSRSTTNLLAELAAETAVASSTDASSLGIPQPIETTQQFFDWFAKMETDMEKDQEDVYRNFLAIITVYRQACDNFLSQIDSTVKLFHDLDGNFRFVEERTKALQTACEKLLEEQNHLEALADAMSSKLAYYNEFEAINSLFSSLGENICEKKEFLPTLNKLDECLEYMQGNLRYRDSELYLMRFRQCMTRGMNLIKMSFVGDIKGLGIEIAKKANQPLDLESQQELSYSKFRALAPKLKPLLNEIEKRCPAYGEYSSLLSDCYNAYFSVRQQLLIPAIVAQIQSMGSGGSDILAFTRNGYSSMKNLCSDEYSLFYEFFSTGEDDLYGNLDLLCSYLYDELRPLIIHEAHIDTLSELCKILQDHAIHDKQLAEKGKSGLRFSFLIRNVLQDAQQRLVFRAQTYIESNIKKFVPQPNDLDYPNKLKASSEIVVGEETSNIESEQHTLTTTDITDQMSPHHHSLTKLKRQRIIADVSPHCNGLCGFFQNFIHALMCDSIFDDIAQEVVQLCLESLLTASENITKKNKLDGQLFLIKHLLILKEQIATFKTQFIHEEKDLDFSEITDAINEILQNKYSILRPNTLFGLAQKGMPKVVESRVDSKLEVDKRLKSVCEEFILDNAKEAVEPLSSFLLKASFNKNSNDIRMVSAFRMRNDLKPAHQQTPLKNQRFAQLINIIQVYEEFQSSVKSRLRFITSKLSQYLNDAKTENVLLKPMQNHIIESYQAFYDIIELEFDMDKLQSSLNSVENVKIWVEDSDSWQDEREENEDVVGDLAISATIDTLARPTSRTAAFSTTGSSRTVPDFVFTMIVAFAGRPWTTVSINHNFNSKHELDRNKNKDKKENSSHDAR</sequence>